<dbReference type="NCBIfam" id="NF001136">
    <property type="entry name" value="PRK00142.1-4"/>
    <property type="match status" value="1"/>
</dbReference>
<evidence type="ECO:0000256" key="2">
    <source>
        <dbReference type="SAM" id="MobiDB-lite"/>
    </source>
</evidence>
<feature type="domain" description="Rhodanese" evidence="3">
    <location>
        <begin position="141"/>
        <end position="236"/>
    </location>
</feature>
<reference evidence="6 7" key="1">
    <citation type="submission" date="2019-11" db="EMBL/GenBank/DDBJ databases">
        <authorList>
            <person name="Cho J.-C."/>
        </authorList>
    </citation>
    <scope>NUCLEOTIDE SEQUENCE [LARGE SCALE GENOMIC DNA]</scope>
    <source>
        <strain evidence="5 6">JH1073</strain>
        <strain evidence="4 7">JH702</strain>
    </source>
</reference>
<proteinExistence type="inferred from homology"/>
<dbReference type="PANTHER" id="PTHR43268">
    <property type="entry name" value="THIOSULFATE SULFURTRANSFERASE/RHODANESE-LIKE DOMAIN-CONTAINING PROTEIN 2"/>
    <property type="match status" value="1"/>
</dbReference>
<dbReference type="Pfam" id="PF00581">
    <property type="entry name" value="Rhodanese"/>
    <property type="match status" value="1"/>
</dbReference>
<dbReference type="Gene3D" id="3.40.250.10">
    <property type="entry name" value="Rhodanese-like domain"/>
    <property type="match status" value="1"/>
</dbReference>
<sequence length="338" mass="38071">MTNSSANSSNVPTAPDIEVKDITVAALYHFAKIENPAEKQTPLLNLCRTEGITGTLILAEEGINGTIDGPQKGIDAVLEHLHSWPGIEGIEVKYSYSDTQNFSRMKVKVKDEIVTMGKAYIDSNDDAGTYVDPAEWNKIISRDDVLVIDTRNSFEFGVGRFKNAVDPVTQTFREFPDWADLLASGPEKPKALAMYCTGGIRCEKATVYMKDIGFDEVYHLKGGILKYLEEIPEEESLWEDECFVFDHRVSLKHGLVEGDYMLCYGCQNPISPADRESPMYEAGVSCPHCDDSLSNEDRARFRERQLQIRLSKERGESHIKDNASSRPYNKRRKKKKQA</sequence>
<dbReference type="Proteomes" id="UP001219901">
    <property type="component" value="Chromosome"/>
</dbReference>
<feature type="compositionally biased region" description="Basic and acidic residues" evidence="2">
    <location>
        <begin position="311"/>
        <end position="323"/>
    </location>
</feature>
<dbReference type="RefSeq" id="WP_342827296.1">
    <property type="nucleotide sequence ID" value="NZ_CP046146.1"/>
</dbReference>
<keyword evidence="1" id="KW-0560">Oxidoreductase</keyword>
<reference evidence="5" key="2">
    <citation type="journal article" date="2023" name="Nat. Commun.">
        <title>Cultivation of marine bacteria of the SAR202 clade.</title>
        <authorList>
            <person name="Lim Y."/>
            <person name="Seo J.H."/>
            <person name="Giovannoni S.J."/>
            <person name="Kang I."/>
            <person name="Cho J.C."/>
        </authorList>
    </citation>
    <scope>NUCLEOTIDE SEQUENCE</scope>
    <source>
        <strain evidence="5">JH1073</strain>
    </source>
</reference>
<evidence type="ECO:0000256" key="1">
    <source>
        <dbReference type="HAMAP-Rule" id="MF_00469"/>
    </source>
</evidence>
<dbReference type="GO" id="GO:0006400">
    <property type="term" value="P:tRNA modification"/>
    <property type="evidence" value="ECO:0007669"/>
    <property type="project" value="UniProtKB-UniRule"/>
</dbReference>
<accession>A0AAJ5ZI94</accession>
<dbReference type="PROSITE" id="PS50206">
    <property type="entry name" value="RHODANESE_3"/>
    <property type="match status" value="1"/>
</dbReference>
<name>A0AAJ5ZI94_9CHLR</name>
<evidence type="ECO:0000313" key="4">
    <source>
        <dbReference type="EMBL" id="MDG0868176.1"/>
    </source>
</evidence>
<dbReference type="CDD" id="cd01518">
    <property type="entry name" value="RHOD_YceA"/>
    <property type="match status" value="1"/>
</dbReference>
<dbReference type="EMBL" id="WMBE01000010">
    <property type="protein sequence ID" value="MDG0868176.1"/>
    <property type="molecule type" value="Genomic_DNA"/>
</dbReference>
<comment type="catalytic activity">
    <reaction evidence="1">
        <text>uridine(34) in tRNA + AH2 + O2 = 5-hydroxyuridine(34) in tRNA + A + H2O</text>
        <dbReference type="Rhea" id="RHEA:64224"/>
        <dbReference type="Rhea" id="RHEA-COMP:11727"/>
        <dbReference type="Rhea" id="RHEA-COMP:13381"/>
        <dbReference type="ChEBI" id="CHEBI:13193"/>
        <dbReference type="ChEBI" id="CHEBI:15377"/>
        <dbReference type="ChEBI" id="CHEBI:15379"/>
        <dbReference type="ChEBI" id="CHEBI:17499"/>
        <dbReference type="ChEBI" id="CHEBI:65315"/>
        <dbReference type="ChEBI" id="CHEBI:136877"/>
    </reaction>
</comment>
<dbReference type="Gene3D" id="3.30.70.100">
    <property type="match status" value="1"/>
</dbReference>
<reference evidence="6" key="3">
    <citation type="submission" date="2023-06" db="EMBL/GenBank/DDBJ databases">
        <title>Pangenomics reveal diversification of enzyme families and niche specialization in globally abundant SAR202 bacteria.</title>
        <authorList>
            <person name="Saw J.H.W."/>
        </authorList>
    </citation>
    <scope>NUCLEOTIDE SEQUENCE [LARGE SCALE GENOMIC DNA]</scope>
    <source>
        <strain evidence="6">JH1073</strain>
    </source>
</reference>
<dbReference type="InterPro" id="IPR036873">
    <property type="entry name" value="Rhodanese-like_dom_sf"/>
</dbReference>
<keyword evidence="1" id="KW-0819">tRNA processing</keyword>
<keyword evidence="6" id="KW-1185">Reference proteome</keyword>
<gene>
    <name evidence="1" type="primary">trhO</name>
    <name evidence="4" type="ORF">GKO46_14020</name>
    <name evidence="5" type="ORF">GKO48_03150</name>
</gene>
<evidence type="ECO:0000313" key="6">
    <source>
        <dbReference type="Proteomes" id="UP001219901"/>
    </source>
</evidence>
<dbReference type="PANTHER" id="PTHR43268:SF3">
    <property type="entry name" value="RHODANESE-LIKE DOMAIN-CONTAINING PROTEIN 7-RELATED"/>
    <property type="match status" value="1"/>
</dbReference>
<dbReference type="EMBL" id="CP046147">
    <property type="protein sequence ID" value="WFG38643.1"/>
    <property type="molecule type" value="Genomic_DNA"/>
</dbReference>
<dbReference type="EC" id="1.14.-.-" evidence="1"/>
<dbReference type="SUPFAM" id="SSF52821">
    <property type="entry name" value="Rhodanese/Cell cycle control phosphatase"/>
    <property type="match status" value="1"/>
</dbReference>
<evidence type="ECO:0000313" key="7">
    <source>
        <dbReference type="Proteomes" id="UP001321249"/>
    </source>
</evidence>
<organism evidence="5 6">
    <name type="scientific">Candidatus Lucifugimonas marina</name>
    <dbReference type="NCBI Taxonomy" id="3038979"/>
    <lineage>
        <taxon>Bacteria</taxon>
        <taxon>Bacillati</taxon>
        <taxon>Chloroflexota</taxon>
        <taxon>Dehalococcoidia</taxon>
        <taxon>SAR202 cluster</taxon>
        <taxon>Candidatus Lucifugimonadales</taxon>
        <taxon>Candidatus Lucifugimonadaceae</taxon>
        <taxon>Candidatus Lucifugimonas</taxon>
    </lineage>
</organism>
<comment type="similarity">
    <text evidence="1">Belongs to the TrhO family.</text>
</comment>
<dbReference type="HAMAP" id="MF_00469">
    <property type="entry name" value="TrhO"/>
    <property type="match status" value="1"/>
</dbReference>
<dbReference type="InterPro" id="IPR040503">
    <property type="entry name" value="TRHO_N"/>
</dbReference>
<evidence type="ECO:0000313" key="5">
    <source>
        <dbReference type="EMBL" id="WFG38643.1"/>
    </source>
</evidence>
<feature type="compositionally biased region" description="Basic residues" evidence="2">
    <location>
        <begin position="328"/>
        <end position="338"/>
    </location>
</feature>
<comment type="function">
    <text evidence="1">Catalyzes oxygen-dependent 5-hydroxyuridine (ho5U) modification at position 34 in tRNAs.</text>
</comment>
<dbReference type="InterPro" id="IPR001763">
    <property type="entry name" value="Rhodanese-like_dom"/>
</dbReference>
<evidence type="ECO:0000259" key="3">
    <source>
        <dbReference type="PROSITE" id="PS50206"/>
    </source>
</evidence>
<dbReference type="Pfam" id="PF17773">
    <property type="entry name" value="UPF0176_N"/>
    <property type="match status" value="1"/>
</dbReference>
<dbReference type="Proteomes" id="UP001321249">
    <property type="component" value="Unassembled WGS sequence"/>
</dbReference>
<dbReference type="SMART" id="SM00450">
    <property type="entry name" value="RHOD"/>
    <property type="match status" value="1"/>
</dbReference>
<dbReference type="InterPro" id="IPR020936">
    <property type="entry name" value="TrhO"/>
</dbReference>
<feature type="region of interest" description="Disordered" evidence="2">
    <location>
        <begin position="311"/>
        <end position="338"/>
    </location>
</feature>
<protein>
    <recommendedName>
        <fullName evidence="1">tRNA uridine(34) hydroxylase</fullName>
        <ecNumber evidence="1">1.14.-.-</ecNumber>
    </recommendedName>
    <alternativeName>
        <fullName evidence="1">tRNA hydroxylation protein O</fullName>
    </alternativeName>
</protein>
<dbReference type="AlphaFoldDB" id="A0AAJ5ZI94"/>
<dbReference type="GO" id="GO:0016705">
    <property type="term" value="F:oxidoreductase activity, acting on paired donors, with incorporation or reduction of molecular oxygen"/>
    <property type="evidence" value="ECO:0007669"/>
    <property type="project" value="UniProtKB-UniRule"/>
</dbReference>